<organism evidence="7 8">
    <name type="scientific">Jiangella anatolica</name>
    <dbReference type="NCBI Taxonomy" id="2670374"/>
    <lineage>
        <taxon>Bacteria</taxon>
        <taxon>Bacillati</taxon>
        <taxon>Actinomycetota</taxon>
        <taxon>Actinomycetes</taxon>
        <taxon>Jiangellales</taxon>
        <taxon>Jiangellaceae</taxon>
        <taxon>Jiangella</taxon>
    </lineage>
</organism>
<gene>
    <name evidence="7" type="ORF">C1I92_02575</name>
</gene>
<comment type="caution">
    <text evidence="7">The sequence shown here is derived from an EMBL/GenBank/DDBJ whole genome shotgun (WGS) entry which is preliminary data.</text>
</comment>
<dbReference type="AlphaFoldDB" id="A0A2W2D0P2"/>
<sequence>MTGSFWWDLVIGLGAALLLAWLALIIALVILRPRGGLLREAVRILPDVLRLIRNLASDKTLPRGIRIRLGLLLVYLAIPIDLIPDFIPVLGYADDAIIVTVVLRSVVRRAGLDAVRAHWPGSDDGFTALTRLAGITTPVDDPT</sequence>
<name>A0A2W2D0P2_9ACTN</name>
<dbReference type="GO" id="GO:0012505">
    <property type="term" value="C:endomembrane system"/>
    <property type="evidence" value="ECO:0007669"/>
    <property type="project" value="UniProtKB-SubCell"/>
</dbReference>
<proteinExistence type="predicted"/>
<keyword evidence="2 5" id="KW-0812">Transmembrane</keyword>
<accession>A0A2W2D0P2</accession>
<feature type="transmembrane region" description="Helical" evidence="5">
    <location>
        <begin position="65"/>
        <end position="83"/>
    </location>
</feature>
<reference evidence="7 8" key="1">
    <citation type="submission" date="2018-01" db="EMBL/GenBank/DDBJ databases">
        <title>Draft genome sequence of Jiangella sp. GTF31.</title>
        <authorList>
            <person name="Sahin N."/>
            <person name="Ay H."/>
            <person name="Saygin H."/>
        </authorList>
    </citation>
    <scope>NUCLEOTIDE SEQUENCE [LARGE SCALE GENOMIC DNA]</scope>
    <source>
        <strain evidence="7 8">GTF31</strain>
    </source>
</reference>
<evidence type="ECO:0000256" key="2">
    <source>
        <dbReference type="ARBA" id="ARBA00022692"/>
    </source>
</evidence>
<evidence type="ECO:0000313" key="7">
    <source>
        <dbReference type="EMBL" id="PZF86083.1"/>
    </source>
</evidence>
<evidence type="ECO:0000256" key="3">
    <source>
        <dbReference type="ARBA" id="ARBA00022989"/>
    </source>
</evidence>
<comment type="subcellular location">
    <subcellularLocation>
        <location evidence="1">Endomembrane system</location>
        <topology evidence="1">Multi-pass membrane protein</topology>
    </subcellularLocation>
</comment>
<dbReference type="Proteomes" id="UP000248764">
    <property type="component" value="Unassembled WGS sequence"/>
</dbReference>
<dbReference type="InterPro" id="IPR010652">
    <property type="entry name" value="DUF1232"/>
</dbReference>
<evidence type="ECO:0000256" key="1">
    <source>
        <dbReference type="ARBA" id="ARBA00004127"/>
    </source>
</evidence>
<dbReference type="EMBL" id="POTW01000004">
    <property type="protein sequence ID" value="PZF86083.1"/>
    <property type="molecule type" value="Genomic_DNA"/>
</dbReference>
<keyword evidence="3 5" id="KW-1133">Transmembrane helix</keyword>
<feature type="transmembrane region" description="Helical" evidence="5">
    <location>
        <begin position="6"/>
        <end position="31"/>
    </location>
</feature>
<evidence type="ECO:0000313" key="8">
    <source>
        <dbReference type="Proteomes" id="UP000248764"/>
    </source>
</evidence>
<keyword evidence="4 5" id="KW-0472">Membrane</keyword>
<evidence type="ECO:0000256" key="5">
    <source>
        <dbReference type="SAM" id="Phobius"/>
    </source>
</evidence>
<dbReference type="Pfam" id="PF06803">
    <property type="entry name" value="DUF1232"/>
    <property type="match status" value="1"/>
</dbReference>
<feature type="domain" description="DUF1232" evidence="6">
    <location>
        <begin position="67"/>
        <end position="100"/>
    </location>
</feature>
<protein>
    <recommendedName>
        <fullName evidence="6">DUF1232 domain-containing protein</fullName>
    </recommendedName>
</protein>
<dbReference type="RefSeq" id="WP_111253090.1">
    <property type="nucleotide sequence ID" value="NZ_POTW01000004.1"/>
</dbReference>
<keyword evidence="8" id="KW-1185">Reference proteome</keyword>
<evidence type="ECO:0000259" key="6">
    <source>
        <dbReference type="Pfam" id="PF06803"/>
    </source>
</evidence>
<evidence type="ECO:0000256" key="4">
    <source>
        <dbReference type="ARBA" id="ARBA00023136"/>
    </source>
</evidence>